<dbReference type="Proteomes" id="UP000281498">
    <property type="component" value="Unassembled WGS sequence"/>
</dbReference>
<accession>A0A3A9K5H2</accession>
<organism evidence="5 6">
    <name type="scientific">Salipaludibacillus neizhouensis</name>
    <dbReference type="NCBI Taxonomy" id="885475"/>
    <lineage>
        <taxon>Bacteria</taxon>
        <taxon>Bacillati</taxon>
        <taxon>Bacillota</taxon>
        <taxon>Bacilli</taxon>
        <taxon>Bacillales</taxon>
        <taxon>Bacillaceae</taxon>
    </lineage>
</organism>
<dbReference type="RefSeq" id="WP_110938644.1">
    <property type="nucleotide sequence ID" value="NZ_KZ614147.1"/>
</dbReference>
<dbReference type="SMART" id="SM00342">
    <property type="entry name" value="HTH_ARAC"/>
    <property type="match status" value="1"/>
</dbReference>
<dbReference type="Pfam" id="PF02311">
    <property type="entry name" value="AraC_binding"/>
    <property type="match status" value="1"/>
</dbReference>
<keyword evidence="3" id="KW-0804">Transcription</keyword>
<keyword evidence="6" id="KW-1185">Reference proteome</keyword>
<dbReference type="InterPro" id="IPR037923">
    <property type="entry name" value="HTH-like"/>
</dbReference>
<dbReference type="PRINTS" id="PR00032">
    <property type="entry name" value="HTHARAC"/>
</dbReference>
<name>A0A3A9K5H2_9BACI</name>
<feature type="domain" description="HTH araC/xylS-type" evidence="4">
    <location>
        <begin position="186"/>
        <end position="284"/>
    </location>
</feature>
<dbReference type="PANTHER" id="PTHR43280:SF28">
    <property type="entry name" value="HTH-TYPE TRANSCRIPTIONAL ACTIVATOR RHAS"/>
    <property type="match status" value="1"/>
</dbReference>
<evidence type="ECO:0000256" key="1">
    <source>
        <dbReference type="ARBA" id="ARBA00023015"/>
    </source>
</evidence>
<dbReference type="InterPro" id="IPR009057">
    <property type="entry name" value="Homeodomain-like_sf"/>
</dbReference>
<dbReference type="SUPFAM" id="SSF51215">
    <property type="entry name" value="Regulatory protein AraC"/>
    <property type="match status" value="1"/>
</dbReference>
<dbReference type="PROSITE" id="PS01124">
    <property type="entry name" value="HTH_ARAC_FAMILY_2"/>
    <property type="match status" value="1"/>
</dbReference>
<dbReference type="Gene3D" id="1.10.10.60">
    <property type="entry name" value="Homeodomain-like"/>
    <property type="match status" value="2"/>
</dbReference>
<keyword evidence="2" id="KW-0238">DNA-binding</keyword>
<protein>
    <submittedName>
        <fullName evidence="5">AraC family transcriptional regulator</fullName>
    </submittedName>
</protein>
<comment type="caution">
    <text evidence="5">The sequence shown here is derived from an EMBL/GenBank/DDBJ whole genome shotgun (WGS) entry which is preliminary data.</text>
</comment>
<dbReference type="GO" id="GO:0043565">
    <property type="term" value="F:sequence-specific DNA binding"/>
    <property type="evidence" value="ECO:0007669"/>
    <property type="project" value="InterPro"/>
</dbReference>
<dbReference type="SUPFAM" id="SSF46689">
    <property type="entry name" value="Homeodomain-like"/>
    <property type="match status" value="2"/>
</dbReference>
<dbReference type="Pfam" id="PF12833">
    <property type="entry name" value="HTH_18"/>
    <property type="match status" value="1"/>
</dbReference>
<evidence type="ECO:0000256" key="3">
    <source>
        <dbReference type="ARBA" id="ARBA00023163"/>
    </source>
</evidence>
<reference evidence="5 6" key="1">
    <citation type="submission" date="2017-10" db="EMBL/GenBank/DDBJ databases">
        <title>Bacillus sp. nov., a halophilic bacterium isolated from a Keqin Lake.</title>
        <authorList>
            <person name="Wang H."/>
        </authorList>
    </citation>
    <scope>NUCLEOTIDE SEQUENCE [LARGE SCALE GENOMIC DNA]</scope>
    <source>
        <strain evidence="5 6">KCTC 13187</strain>
    </source>
</reference>
<dbReference type="GO" id="GO:0003700">
    <property type="term" value="F:DNA-binding transcription factor activity"/>
    <property type="evidence" value="ECO:0007669"/>
    <property type="project" value="InterPro"/>
</dbReference>
<dbReference type="AlphaFoldDB" id="A0A3A9K5H2"/>
<dbReference type="InterPro" id="IPR018062">
    <property type="entry name" value="HTH_AraC-typ_CS"/>
</dbReference>
<dbReference type="OrthoDB" id="2237754at2"/>
<dbReference type="PROSITE" id="PS00041">
    <property type="entry name" value="HTH_ARAC_FAMILY_1"/>
    <property type="match status" value="1"/>
</dbReference>
<gene>
    <name evidence="5" type="ORF">CR203_07425</name>
</gene>
<dbReference type="InterPro" id="IPR020449">
    <property type="entry name" value="Tscrpt_reg_AraC-type_HTH"/>
</dbReference>
<evidence type="ECO:0000313" key="6">
    <source>
        <dbReference type="Proteomes" id="UP000281498"/>
    </source>
</evidence>
<dbReference type="PANTHER" id="PTHR43280">
    <property type="entry name" value="ARAC-FAMILY TRANSCRIPTIONAL REGULATOR"/>
    <property type="match status" value="1"/>
</dbReference>
<dbReference type="Gene3D" id="2.60.120.280">
    <property type="entry name" value="Regulatory protein AraC"/>
    <property type="match status" value="1"/>
</dbReference>
<dbReference type="InterPro" id="IPR018060">
    <property type="entry name" value="HTH_AraC"/>
</dbReference>
<proteinExistence type="predicted"/>
<dbReference type="InterPro" id="IPR003313">
    <property type="entry name" value="AraC-bd"/>
</dbReference>
<dbReference type="EMBL" id="PDOE01000002">
    <property type="protein sequence ID" value="RKL68304.1"/>
    <property type="molecule type" value="Genomic_DNA"/>
</dbReference>
<evidence type="ECO:0000259" key="4">
    <source>
        <dbReference type="PROSITE" id="PS01124"/>
    </source>
</evidence>
<sequence length="296" mass="34496">MFFDTYEGLPYESIGFRSNENLETAVDISVIGMEKTKSEDYNWHGLERKEKRNFVFQYTLSGEGALTINGKTHELKRGQAFMVEIPSNHRYYLPSTSGEWEFLYLTLKGDVAAECWGNITRRHGHVLNIARDSELVDKFFEIYKQAIDKDLVDSYFSSSQAYSFLMEVYRYFKQVKSPEQIPENITGAINYMNKNYALPLSMEEVADAANMSRYYFIKRFKEVTDMTPGQYLTKKRMEKSLELLVQTELTMKDIAVNVGYANDNYFNKAFRKTVGIPPGEFRKNKGRIPFDRLVIR</sequence>
<keyword evidence="1" id="KW-0805">Transcription regulation</keyword>
<evidence type="ECO:0000313" key="5">
    <source>
        <dbReference type="EMBL" id="RKL68304.1"/>
    </source>
</evidence>
<evidence type="ECO:0000256" key="2">
    <source>
        <dbReference type="ARBA" id="ARBA00023125"/>
    </source>
</evidence>